<dbReference type="InterPro" id="IPR006530">
    <property type="entry name" value="YD"/>
</dbReference>
<feature type="chain" id="PRO_5046473752" description="RHS repeat-associated protein" evidence="1">
    <location>
        <begin position="18"/>
        <end position="1373"/>
    </location>
</feature>
<dbReference type="Pfam" id="PF05593">
    <property type="entry name" value="RHS_repeat"/>
    <property type="match status" value="3"/>
</dbReference>
<sequence length="1373" mass="146272">MIHRALRFAILASSALAAPVYGQAVLVPPTRQLIDDNSVDLFRGLYTVDEPVATIGGSQGLDLRRINVGAGWTNNIIANLQSSGSTFFATVNGRTDRFTKSGSTYTPTEANGSSLTFASNIYTYTARDGTTVTFNKAIVNTGFDPYGNEGLVTAIVRPNGQRLDYNYDLRTYCVFFNGDFCQGGFKDVRRLQSVTTAYGYIAEYSYFTDDLDDASGLTSWFLVTDITLRNRSYDPASQTWPSQTNPNQLLNTFTGTAITGVKRPGSSSNDITIAYSSGKVSSITDHAGTTTYGYADASGNRTVTVTNSLSQVSTYVFNISSERLTSFTDALSNTTTYAYDSSARLTKITKPEGNYTQYTYDARGNVTEVRNVDKTGTSSSADIVTTASFPSSCTSPVTCNQPTSTTDARGNTTDYTYDSTHGGVLTVTGPAPTSGATRPKQTFTYVTAQAQIRNTSGTIVGTGQNVTLPQSISQCATTASCSGGSDEVKFTVTYGTTGVANNLLPTQVAKGNGTGTLTATTKLAYDTIGNLTSVDGPLSGTDDTTTALYDSLRRQIGVISADPDGAGGRPRLASKKTFATNGDLTKIETGTVTGTTFSDLNSMTVAQTVDMTYDADGLKLTDKLSGGGSAQTLTQFSYDTAHRLQCTAQRMNPSEFGSLPGDACTLDTQGSYGPDRITKTLRDSDGRPNEIKVAFGISGEEASERKLSYNANGTLQYLIDANNNRTTYEYDGFDRLVKTRYPITTIGSNSSSTTDYEQLSLDKNGNVTSRRLRDGNSIGYTYDGLNRLTDKDLPGSEPDAAYAYDLLNRLTSAVQNSLTTSLTWDALSRKLTEATTGLGTVTSEYDLAGRRTKVTLPGSTSLFGNYDYDVLGNTTSIRENGASSGVGVLATYQYDSLSRRSSVTFGNGVVQDYTYDNASRLATQSNDLASTANDLTQTFSYSPASQITSVARSNDAYAWTGHNNVNLSSTPNGLNQIGNVGSATVTHDSKGNITAVGSDSYGYSSENFLTSGPGSTTLGYDPMGRLYQVANGSGTTRVGYDGLDRIAEYDGSNGILRRYIHGPGVDNPLVAYEGTGASSRSFLSSDERGSVLTSTDSSGALSADNKYDEYGVPQSSNSGAFGYTGQAWVPEISLWYYKARFYRSDIGRFMQTDPIGYEDSPNVYAYVVGDPVNLLDPSGLGGTIPCPTTSDACPTGPRNPCFSNPSSCVNGDPNGGIAFAGPNLFWTLQREDTGGPGDRETVDEEIVVTAKKKSAVDKVVQCALDQFGITGLLDLGTALLGIPQEGSKRFVTPGSSRGTSALSEGLARRFPQRIGETNFGQRFGVNRIWTPRLAQLNRATPVIGRAAGRLIPIAGGILLAKDVVMIVVCSRRS</sequence>
<reference evidence="2" key="1">
    <citation type="submission" date="2022-05" db="EMBL/GenBank/DDBJ databases">
        <authorList>
            <person name="Jo J.-H."/>
            <person name="Im W.-T."/>
        </authorList>
    </citation>
    <scope>NUCLEOTIDE SEQUENCE</scope>
    <source>
        <strain evidence="2">SE158</strain>
    </source>
</reference>
<protein>
    <recommendedName>
        <fullName evidence="4">RHS repeat-associated protein</fullName>
    </recommendedName>
</protein>
<keyword evidence="3" id="KW-1185">Reference proteome</keyword>
<dbReference type="EMBL" id="JAMGBD010000002">
    <property type="protein sequence ID" value="MCL6684459.1"/>
    <property type="molecule type" value="Genomic_DNA"/>
</dbReference>
<evidence type="ECO:0008006" key="4">
    <source>
        <dbReference type="Google" id="ProtNLM"/>
    </source>
</evidence>
<dbReference type="PANTHER" id="PTHR32305:SF15">
    <property type="entry name" value="PROTEIN RHSA-RELATED"/>
    <property type="match status" value="1"/>
</dbReference>
<feature type="signal peptide" evidence="1">
    <location>
        <begin position="1"/>
        <end position="17"/>
    </location>
</feature>
<dbReference type="InterPro" id="IPR031325">
    <property type="entry name" value="RHS_repeat"/>
</dbReference>
<dbReference type="InterPro" id="IPR022385">
    <property type="entry name" value="Rhs_assc_core"/>
</dbReference>
<evidence type="ECO:0000313" key="2">
    <source>
        <dbReference type="EMBL" id="MCL6684459.1"/>
    </source>
</evidence>
<organism evidence="2 3">
    <name type="scientific">Sphingomonas alba</name>
    <dbReference type="NCBI Taxonomy" id="2908208"/>
    <lineage>
        <taxon>Bacteria</taxon>
        <taxon>Pseudomonadati</taxon>
        <taxon>Pseudomonadota</taxon>
        <taxon>Alphaproteobacteria</taxon>
        <taxon>Sphingomonadales</taxon>
        <taxon>Sphingomonadaceae</taxon>
        <taxon>Sphingomonas</taxon>
    </lineage>
</organism>
<name>A0ABT0RP79_9SPHN</name>
<dbReference type="InterPro" id="IPR050708">
    <property type="entry name" value="T6SS_VgrG/RHS"/>
</dbReference>
<dbReference type="Proteomes" id="UP001165363">
    <property type="component" value="Unassembled WGS sequence"/>
</dbReference>
<accession>A0ABT0RP79</accession>
<keyword evidence="1" id="KW-0732">Signal</keyword>
<dbReference type="NCBIfam" id="TIGR01643">
    <property type="entry name" value="YD_repeat_2x"/>
    <property type="match status" value="4"/>
</dbReference>
<dbReference type="Gene3D" id="2.180.10.10">
    <property type="entry name" value="RHS repeat-associated core"/>
    <property type="match status" value="2"/>
</dbReference>
<dbReference type="PANTHER" id="PTHR32305">
    <property type="match status" value="1"/>
</dbReference>
<dbReference type="NCBIfam" id="TIGR03696">
    <property type="entry name" value="Rhs_assc_core"/>
    <property type="match status" value="1"/>
</dbReference>
<gene>
    <name evidence="2" type="ORF">LZ536_11200</name>
</gene>
<dbReference type="RefSeq" id="WP_249848867.1">
    <property type="nucleotide sequence ID" value="NZ_JAMGBD010000002.1"/>
</dbReference>
<proteinExistence type="predicted"/>
<comment type="caution">
    <text evidence="2">The sequence shown here is derived from an EMBL/GenBank/DDBJ whole genome shotgun (WGS) entry which is preliminary data.</text>
</comment>
<evidence type="ECO:0000256" key="1">
    <source>
        <dbReference type="SAM" id="SignalP"/>
    </source>
</evidence>
<evidence type="ECO:0000313" key="3">
    <source>
        <dbReference type="Proteomes" id="UP001165363"/>
    </source>
</evidence>